<dbReference type="InterPro" id="IPR051838">
    <property type="entry name" value="ARTD_PARP"/>
</dbReference>
<keyword evidence="5" id="KW-0472">Membrane</keyword>
<dbReference type="Pfam" id="PF00644">
    <property type="entry name" value="PARP"/>
    <property type="match status" value="1"/>
</dbReference>
<dbReference type="eggNOG" id="ENOG502QPKE">
    <property type="taxonomic scope" value="Eukaryota"/>
</dbReference>
<evidence type="ECO:0000259" key="7">
    <source>
        <dbReference type="Pfam" id="PF18084"/>
    </source>
</evidence>
<gene>
    <name evidence="8" type="ORF">VOLCADRAFT_107792</name>
</gene>
<dbReference type="STRING" id="3068.D8UGE5"/>
<evidence type="ECO:0008006" key="10">
    <source>
        <dbReference type="Google" id="ProtNLM"/>
    </source>
</evidence>
<dbReference type="PANTHER" id="PTHR21328">
    <property type="entry name" value="POLY ADP-RIBOSE POLYMERASE FAMILY, MEMBER PARP"/>
    <property type="match status" value="1"/>
</dbReference>
<dbReference type="SUPFAM" id="SSF56399">
    <property type="entry name" value="ADP-ribosylation"/>
    <property type="match status" value="1"/>
</dbReference>
<dbReference type="Pfam" id="PF18084">
    <property type="entry name" value="ARTD15_N"/>
    <property type="match status" value="1"/>
</dbReference>
<dbReference type="InterPro" id="IPR041400">
    <property type="entry name" value="PARP16_N"/>
</dbReference>
<feature type="transmembrane region" description="Helical" evidence="5">
    <location>
        <begin position="321"/>
        <end position="345"/>
    </location>
</feature>
<evidence type="ECO:0000313" key="8">
    <source>
        <dbReference type="EMBL" id="EFJ41185.1"/>
    </source>
</evidence>
<dbReference type="Proteomes" id="UP000001058">
    <property type="component" value="Unassembled WGS sequence"/>
</dbReference>
<accession>D8UGE5</accession>
<evidence type="ECO:0000256" key="2">
    <source>
        <dbReference type="ARBA" id="ARBA00022679"/>
    </source>
</evidence>
<keyword evidence="3" id="KW-0548">Nucleotidyltransferase</keyword>
<protein>
    <recommendedName>
        <fullName evidence="10">PARP</fullName>
    </recommendedName>
</protein>
<dbReference type="InParanoid" id="D8UGE5"/>
<keyword evidence="2" id="KW-0808">Transferase</keyword>
<evidence type="ECO:0000256" key="1">
    <source>
        <dbReference type="ARBA" id="ARBA00022676"/>
    </source>
</evidence>
<organism evidence="9">
    <name type="scientific">Volvox carteri f. nagariensis</name>
    <dbReference type="NCBI Taxonomy" id="3068"/>
    <lineage>
        <taxon>Eukaryota</taxon>
        <taxon>Viridiplantae</taxon>
        <taxon>Chlorophyta</taxon>
        <taxon>core chlorophytes</taxon>
        <taxon>Chlorophyceae</taxon>
        <taxon>CS clade</taxon>
        <taxon>Chlamydomonadales</taxon>
        <taxon>Volvocaceae</taxon>
        <taxon>Volvox</taxon>
    </lineage>
</organism>
<keyword evidence="9" id="KW-1185">Reference proteome</keyword>
<dbReference type="EMBL" id="GL378399">
    <property type="protein sequence ID" value="EFJ41185.1"/>
    <property type="molecule type" value="Genomic_DNA"/>
</dbReference>
<proteinExistence type="predicted"/>
<dbReference type="AlphaFoldDB" id="D8UGE5"/>
<dbReference type="KEGG" id="vcn:VOLCADRAFT_107792"/>
<dbReference type="GO" id="GO:0003950">
    <property type="term" value="F:NAD+ poly-ADP-ribosyltransferase activity"/>
    <property type="evidence" value="ECO:0007669"/>
    <property type="project" value="InterPro"/>
</dbReference>
<dbReference type="RefSeq" id="XP_002957753.1">
    <property type="nucleotide sequence ID" value="XM_002957707.1"/>
</dbReference>
<feature type="domain" description="PARP16 N-terminal" evidence="7">
    <location>
        <begin position="13"/>
        <end position="99"/>
    </location>
</feature>
<evidence type="ECO:0000256" key="5">
    <source>
        <dbReference type="SAM" id="Phobius"/>
    </source>
</evidence>
<keyword evidence="4" id="KW-0520">NAD</keyword>
<keyword evidence="5" id="KW-0812">Transmembrane</keyword>
<reference evidence="8 9" key="1">
    <citation type="journal article" date="2010" name="Science">
        <title>Genomic analysis of organismal complexity in the multicellular green alga Volvox carteri.</title>
        <authorList>
            <person name="Prochnik S.E."/>
            <person name="Umen J."/>
            <person name="Nedelcu A.M."/>
            <person name="Hallmann A."/>
            <person name="Miller S.M."/>
            <person name="Nishii I."/>
            <person name="Ferris P."/>
            <person name="Kuo A."/>
            <person name="Mitros T."/>
            <person name="Fritz-Laylin L.K."/>
            <person name="Hellsten U."/>
            <person name="Chapman J."/>
            <person name="Simakov O."/>
            <person name="Rensing S.A."/>
            <person name="Terry A."/>
            <person name="Pangilinan J."/>
            <person name="Kapitonov V."/>
            <person name="Jurka J."/>
            <person name="Salamov A."/>
            <person name="Shapiro H."/>
            <person name="Schmutz J."/>
            <person name="Grimwood J."/>
            <person name="Lindquist E."/>
            <person name="Lucas S."/>
            <person name="Grigoriev I.V."/>
            <person name="Schmitt R."/>
            <person name="Kirk D."/>
            <person name="Rokhsar D.S."/>
        </authorList>
    </citation>
    <scope>NUCLEOTIDE SEQUENCE [LARGE SCALE GENOMIC DNA]</scope>
    <source>
        <strain evidence="9">f. Nagariensis / Eve</strain>
    </source>
</reference>
<keyword evidence="5" id="KW-1133">Transmembrane helix</keyword>
<evidence type="ECO:0000259" key="6">
    <source>
        <dbReference type="Pfam" id="PF00644"/>
    </source>
</evidence>
<feature type="domain" description="PARP catalytic" evidence="6">
    <location>
        <begin position="197"/>
        <end position="271"/>
    </location>
</feature>
<dbReference type="GeneID" id="9620772"/>
<name>D8UGE5_VOLCA</name>
<keyword evidence="1" id="KW-0328">Glycosyltransferase</keyword>
<dbReference type="InterPro" id="IPR012317">
    <property type="entry name" value="Poly(ADP-ribose)pol_cat_dom"/>
</dbReference>
<dbReference type="Gene3D" id="3.90.228.10">
    <property type="match status" value="1"/>
</dbReference>
<evidence type="ECO:0000256" key="3">
    <source>
        <dbReference type="ARBA" id="ARBA00022695"/>
    </source>
</evidence>
<evidence type="ECO:0000256" key="4">
    <source>
        <dbReference type="ARBA" id="ARBA00023027"/>
    </source>
</evidence>
<dbReference type="OrthoDB" id="19501at2759"/>
<sequence length="350" mass="38023">MSSNLLQEILAEIKSYPDGIDLLITALYTAAHHYRRSTICTPFPSEVFAPVPNTSDKDFQALQCALDALPPVHSFLRSDADDLISKLPPSVLGLLKWMLLNPSRRRRFTLTTLGDMVRHLRQRAAAGGGGGSSSGSDGSWQLPSLSGPNSPAYILRVHHHNLPQDQQQGFSISTTAAAATANGTGSSFQCDGSGGGVIAYHGTHLENLHSIIHTGLQSMSGTRLQRTGANFGAGIYLSTNYDTAFSFCQPCDSWPRSRFGSKLRALLVCEVDRDKYTLGRGPGSGPSQVPETYLVVQRADAVRLLYIMLYCDAPRTARPARVNWCTVMVVLYAAFLLGKALLAALQQHRY</sequence>
<dbReference type="GO" id="GO:0016779">
    <property type="term" value="F:nucleotidyltransferase activity"/>
    <property type="evidence" value="ECO:0007669"/>
    <property type="project" value="UniProtKB-KW"/>
</dbReference>
<evidence type="ECO:0000313" key="9">
    <source>
        <dbReference type="Proteomes" id="UP000001058"/>
    </source>
</evidence>